<proteinExistence type="predicted"/>
<reference evidence="1 2" key="1">
    <citation type="submission" date="2012-05" db="EMBL/GenBank/DDBJ databases">
        <title>Recombination and specialization in a pathogen metapopulation.</title>
        <authorList>
            <person name="Gardiner A."/>
            <person name="Kemen E."/>
            <person name="Schultz-Larsen T."/>
            <person name="MacLean D."/>
            <person name="Van Oosterhout C."/>
            <person name="Jones J.D.G."/>
        </authorList>
    </citation>
    <scope>NUCLEOTIDE SEQUENCE [LARGE SCALE GENOMIC DNA]</scope>
    <source>
        <strain evidence="1 2">Ac Nc2</strain>
    </source>
</reference>
<accession>A0A024GRM5</accession>
<evidence type="ECO:0000313" key="1">
    <source>
        <dbReference type="EMBL" id="CCI49565.1"/>
    </source>
</evidence>
<organism evidence="1 2">
    <name type="scientific">Albugo candida</name>
    <dbReference type="NCBI Taxonomy" id="65357"/>
    <lineage>
        <taxon>Eukaryota</taxon>
        <taxon>Sar</taxon>
        <taxon>Stramenopiles</taxon>
        <taxon>Oomycota</taxon>
        <taxon>Peronosporomycetes</taxon>
        <taxon>Albuginales</taxon>
        <taxon>Albuginaceae</taxon>
        <taxon>Albugo</taxon>
    </lineage>
</organism>
<gene>
    <name evidence="1" type="ORF">BN9_109200</name>
</gene>
<protein>
    <submittedName>
        <fullName evidence="1">Uncharacterized protein</fullName>
    </submittedName>
</protein>
<comment type="caution">
    <text evidence="1">The sequence shown here is derived from an EMBL/GenBank/DDBJ whole genome shotgun (WGS) entry which is preliminary data.</text>
</comment>
<keyword evidence="2" id="KW-1185">Reference proteome</keyword>
<dbReference type="EMBL" id="CAIX01000315">
    <property type="protein sequence ID" value="CCI49565.1"/>
    <property type="molecule type" value="Genomic_DNA"/>
</dbReference>
<sequence length="124" mass="14152">MAKKPCMKVYLGAQHEKLPRISKQDEASAKDPFLEDYDSQRRLKGGKCASYITRLLTAYARTGKERIFVLVSYTGSASSGWMPNESQCNSSHKNLHFNSNEGSERTRKIIVVLFYSLTYIKLYC</sequence>
<dbReference type="AlphaFoldDB" id="A0A024GRM5"/>
<dbReference type="InParanoid" id="A0A024GRM5"/>
<name>A0A024GRM5_9STRA</name>
<dbReference type="Proteomes" id="UP000053237">
    <property type="component" value="Unassembled WGS sequence"/>
</dbReference>
<evidence type="ECO:0000313" key="2">
    <source>
        <dbReference type="Proteomes" id="UP000053237"/>
    </source>
</evidence>